<feature type="transmembrane region" description="Helical" evidence="1">
    <location>
        <begin position="411"/>
        <end position="431"/>
    </location>
</feature>
<dbReference type="Proteomes" id="UP001332243">
    <property type="component" value="Unassembled WGS sequence"/>
</dbReference>
<gene>
    <name evidence="2" type="ORF">V1633_02360</name>
</gene>
<evidence type="ECO:0008006" key="4">
    <source>
        <dbReference type="Google" id="ProtNLM"/>
    </source>
</evidence>
<keyword evidence="1" id="KW-1133">Transmembrane helix</keyword>
<proteinExistence type="predicted"/>
<organism evidence="2 3">
    <name type="scientific">Plantactinospora sonchi</name>
    <dbReference type="NCBI Taxonomy" id="1544735"/>
    <lineage>
        <taxon>Bacteria</taxon>
        <taxon>Bacillati</taxon>
        <taxon>Actinomycetota</taxon>
        <taxon>Actinomycetes</taxon>
        <taxon>Micromonosporales</taxon>
        <taxon>Micromonosporaceae</taxon>
        <taxon>Plantactinospora</taxon>
    </lineage>
</organism>
<dbReference type="EMBL" id="JAZGQK010000002">
    <property type="protein sequence ID" value="MEE6257331.1"/>
    <property type="molecule type" value="Genomic_DNA"/>
</dbReference>
<sequence length="437" mass="47464">MWRRASGRDPVERRLREAFGRGVEVDLTDVAGPVRAEVLADLLAEPGSPSRAALRLRGARVVGRLDLRNVSVGVPVRFEGCEFDDVPELTEAVLVNLVLRGCVLPGLSARLAEVRGDLTLAGCEVGGLVDLRDARIGGNLDLDGATLRRPGGVALDGDRLAVTGNLTARYGCTVHGELLLVHARIGSQLNLTGAWLRNPGGFVLNLGGAQVRSLWLTFAERPEGRVRLSGVQAESIFDYPASWPPELDLIGCTYKLLIAREPGGPGEPLPLVPVSVRQRLDWLRRSPEGYVPQPYEQLAEAYRRGGQEVEARRVLLERQRRRRATLRLPGRILGHLLDGLVGYGYRTWLAGIWLVGFWVLGAVSFALDPSVPRNPAEAPTRNPVLQALDLLLPIVNLGHDNAWKPSGATEYVAALLVLAGWVLTTAVVAGLTRTLNR</sequence>
<name>A0ABU7RLI7_9ACTN</name>
<dbReference type="RefSeq" id="WP_331212450.1">
    <property type="nucleotide sequence ID" value="NZ_JAZGQK010000002.1"/>
</dbReference>
<reference evidence="2 3" key="1">
    <citation type="submission" date="2024-01" db="EMBL/GenBank/DDBJ databases">
        <title>Genome insights into Plantactinospora sonchi sp. nov.</title>
        <authorList>
            <person name="Wang L."/>
        </authorList>
    </citation>
    <scope>NUCLEOTIDE SEQUENCE [LARGE SCALE GENOMIC DNA]</scope>
    <source>
        <strain evidence="2 3">NEAU-QY2</strain>
    </source>
</reference>
<keyword evidence="1" id="KW-0812">Transmembrane</keyword>
<protein>
    <recommendedName>
        <fullName evidence="4">Membrane-associated oxidoreductase</fullName>
    </recommendedName>
</protein>
<comment type="caution">
    <text evidence="2">The sequence shown here is derived from an EMBL/GenBank/DDBJ whole genome shotgun (WGS) entry which is preliminary data.</text>
</comment>
<accession>A0ABU7RLI7</accession>
<feature type="transmembrane region" description="Helical" evidence="1">
    <location>
        <begin position="348"/>
        <end position="367"/>
    </location>
</feature>
<evidence type="ECO:0000256" key="1">
    <source>
        <dbReference type="SAM" id="Phobius"/>
    </source>
</evidence>
<keyword evidence="3" id="KW-1185">Reference proteome</keyword>
<evidence type="ECO:0000313" key="2">
    <source>
        <dbReference type="EMBL" id="MEE6257331.1"/>
    </source>
</evidence>
<evidence type="ECO:0000313" key="3">
    <source>
        <dbReference type="Proteomes" id="UP001332243"/>
    </source>
</evidence>
<keyword evidence="1" id="KW-0472">Membrane</keyword>